<organism evidence="2 3">
    <name type="scientific">Candidatus Mediterraneibacter pullicola</name>
    <dbReference type="NCBI Taxonomy" id="2838682"/>
    <lineage>
        <taxon>Bacteria</taxon>
        <taxon>Bacillati</taxon>
        <taxon>Bacillota</taxon>
        <taxon>Clostridia</taxon>
        <taxon>Lachnospirales</taxon>
        <taxon>Lachnospiraceae</taxon>
        <taxon>Mediterraneibacter</taxon>
    </lineage>
</organism>
<protein>
    <submittedName>
        <fullName evidence="2">Uncharacterized protein</fullName>
    </submittedName>
</protein>
<feature type="transmembrane region" description="Helical" evidence="1">
    <location>
        <begin position="20"/>
        <end position="38"/>
    </location>
</feature>
<reference evidence="2" key="1">
    <citation type="journal article" date="2021" name="PeerJ">
        <title>Extensive microbial diversity within the chicken gut microbiome revealed by metagenomics and culture.</title>
        <authorList>
            <person name="Gilroy R."/>
            <person name="Ravi A."/>
            <person name="Getino M."/>
            <person name="Pursley I."/>
            <person name="Horton D.L."/>
            <person name="Alikhan N.F."/>
            <person name="Baker D."/>
            <person name="Gharbi K."/>
            <person name="Hall N."/>
            <person name="Watson M."/>
            <person name="Adriaenssens E.M."/>
            <person name="Foster-Nyarko E."/>
            <person name="Jarju S."/>
            <person name="Secka A."/>
            <person name="Antonio M."/>
            <person name="Oren A."/>
            <person name="Chaudhuri R.R."/>
            <person name="La Ragione R."/>
            <person name="Hildebrand F."/>
            <person name="Pallen M.J."/>
        </authorList>
    </citation>
    <scope>NUCLEOTIDE SEQUENCE</scope>
    <source>
        <strain evidence="2">ChiSjej2B20-11307</strain>
    </source>
</reference>
<comment type="caution">
    <text evidence="2">The sequence shown here is derived from an EMBL/GenBank/DDBJ whole genome shotgun (WGS) entry which is preliminary data.</text>
</comment>
<accession>A0A9D2KK00</accession>
<dbReference type="InterPro" id="IPR032675">
    <property type="entry name" value="LRR_dom_sf"/>
</dbReference>
<evidence type="ECO:0000313" key="2">
    <source>
        <dbReference type="EMBL" id="HJA05928.1"/>
    </source>
</evidence>
<gene>
    <name evidence="2" type="ORF">H9798_02090</name>
</gene>
<keyword evidence="1" id="KW-0812">Transmembrane</keyword>
<reference evidence="2" key="2">
    <citation type="submission" date="2021-04" db="EMBL/GenBank/DDBJ databases">
        <authorList>
            <person name="Gilroy R."/>
        </authorList>
    </citation>
    <scope>NUCLEOTIDE SEQUENCE</scope>
    <source>
        <strain evidence="2">ChiSjej2B20-11307</strain>
    </source>
</reference>
<evidence type="ECO:0000313" key="3">
    <source>
        <dbReference type="Proteomes" id="UP000824223"/>
    </source>
</evidence>
<dbReference type="EMBL" id="DXAK01000008">
    <property type="protein sequence ID" value="HJA05928.1"/>
    <property type="molecule type" value="Genomic_DNA"/>
</dbReference>
<name>A0A9D2KK00_9FIRM</name>
<evidence type="ECO:0000256" key="1">
    <source>
        <dbReference type="SAM" id="Phobius"/>
    </source>
</evidence>
<dbReference type="AlphaFoldDB" id="A0A9D2KK00"/>
<proteinExistence type="predicted"/>
<dbReference type="Proteomes" id="UP000824223">
    <property type="component" value="Unassembled WGS sequence"/>
</dbReference>
<sequence>MERCEIFYEGVKTTEKSARMIRILIVLLGFGIVAGRGYCTEYVRPEIVAEYLPEENPAEETAAAGIMEKTVPAEIAAEPDDGAADKGIDIPAALSVWEIEESVLPAYTENISETEAEVALPPAVDEPALKVPEGAGEMGESTTVPIVPGNSEPEVPAMPEEPEIEVPAVPGNPEAILPPATDSTDDPGVSVPLAIDGFLVDESGMICGVTDSLLIEDGCMVLPSEGCTGIASGAFIHAPGGICEIYIPANITYIAQGAFAGLAELEWFETAPSGVYCTEDGVLLSDGGTCILSFPAARTGSYKVPAKVTRFAPGAFDGACISTIDAVDCSLTDTGGIPETIQLLQK</sequence>
<dbReference type="Gene3D" id="3.80.10.10">
    <property type="entry name" value="Ribonuclease Inhibitor"/>
    <property type="match status" value="1"/>
</dbReference>
<keyword evidence="1" id="KW-0472">Membrane</keyword>
<keyword evidence="1" id="KW-1133">Transmembrane helix</keyword>